<proteinExistence type="predicted"/>
<feature type="domain" description="C2H2-type" evidence="7">
    <location>
        <begin position="224"/>
        <end position="251"/>
    </location>
</feature>
<feature type="domain" description="C2H2-type" evidence="7">
    <location>
        <begin position="167"/>
        <end position="194"/>
    </location>
</feature>
<feature type="region of interest" description="Disordered" evidence="6">
    <location>
        <begin position="1"/>
        <end position="21"/>
    </location>
</feature>
<dbReference type="PROSITE" id="PS50157">
    <property type="entry name" value="ZINC_FINGER_C2H2_2"/>
    <property type="match status" value="3"/>
</dbReference>
<organism evidence="8 9">
    <name type="scientific">Channa striata</name>
    <name type="common">Snakehead murrel</name>
    <name type="synonym">Ophicephalus striatus</name>
    <dbReference type="NCBI Taxonomy" id="64152"/>
    <lineage>
        <taxon>Eukaryota</taxon>
        <taxon>Metazoa</taxon>
        <taxon>Chordata</taxon>
        <taxon>Craniata</taxon>
        <taxon>Vertebrata</taxon>
        <taxon>Euteleostomi</taxon>
        <taxon>Actinopterygii</taxon>
        <taxon>Neopterygii</taxon>
        <taxon>Teleostei</taxon>
        <taxon>Neoteleostei</taxon>
        <taxon>Acanthomorphata</taxon>
        <taxon>Anabantaria</taxon>
        <taxon>Anabantiformes</taxon>
        <taxon>Channoidei</taxon>
        <taxon>Channidae</taxon>
        <taxon>Channa</taxon>
    </lineage>
</organism>
<feature type="compositionally biased region" description="Basic and acidic residues" evidence="6">
    <location>
        <begin position="114"/>
        <end position="127"/>
    </location>
</feature>
<dbReference type="SMART" id="SM00355">
    <property type="entry name" value="ZnF_C2H2"/>
    <property type="match status" value="3"/>
</dbReference>
<dbReference type="PROSITE" id="PS00028">
    <property type="entry name" value="ZINC_FINGER_C2H2_1"/>
    <property type="match status" value="3"/>
</dbReference>
<accession>A0AA88SVC9</accession>
<dbReference type="PANTHER" id="PTHR24379">
    <property type="entry name" value="KRAB AND ZINC FINGER DOMAIN-CONTAINING"/>
    <property type="match status" value="1"/>
</dbReference>
<evidence type="ECO:0000256" key="5">
    <source>
        <dbReference type="PROSITE-ProRule" id="PRU00042"/>
    </source>
</evidence>
<feature type="region of interest" description="Disordered" evidence="6">
    <location>
        <begin position="45"/>
        <end position="89"/>
    </location>
</feature>
<dbReference type="InterPro" id="IPR013087">
    <property type="entry name" value="Znf_C2H2_type"/>
</dbReference>
<feature type="compositionally biased region" description="Basic residues" evidence="6">
    <location>
        <begin position="52"/>
        <end position="73"/>
    </location>
</feature>
<keyword evidence="2" id="KW-0677">Repeat</keyword>
<evidence type="ECO:0000256" key="1">
    <source>
        <dbReference type="ARBA" id="ARBA00022723"/>
    </source>
</evidence>
<evidence type="ECO:0000313" key="9">
    <source>
        <dbReference type="Proteomes" id="UP001187415"/>
    </source>
</evidence>
<dbReference type="Gene3D" id="3.30.160.60">
    <property type="entry name" value="Classic Zinc Finger"/>
    <property type="match status" value="2"/>
</dbReference>
<feature type="domain" description="C2H2-type" evidence="7">
    <location>
        <begin position="196"/>
        <end position="223"/>
    </location>
</feature>
<reference evidence="8" key="1">
    <citation type="submission" date="2023-07" db="EMBL/GenBank/DDBJ databases">
        <title>Chromosome-level Genome Assembly of Striped Snakehead (Channa striata).</title>
        <authorList>
            <person name="Liu H."/>
        </authorList>
    </citation>
    <scope>NUCLEOTIDE SEQUENCE</scope>
    <source>
        <strain evidence="8">Gz</strain>
        <tissue evidence="8">Muscle</tissue>
    </source>
</reference>
<dbReference type="EMBL" id="JAUPFM010000005">
    <property type="protein sequence ID" value="KAK2851740.1"/>
    <property type="molecule type" value="Genomic_DNA"/>
</dbReference>
<keyword evidence="9" id="KW-1185">Reference proteome</keyword>
<dbReference type="InterPro" id="IPR036236">
    <property type="entry name" value="Znf_C2H2_sf"/>
</dbReference>
<evidence type="ECO:0000259" key="7">
    <source>
        <dbReference type="PROSITE" id="PS50157"/>
    </source>
</evidence>
<protein>
    <recommendedName>
        <fullName evidence="7">C2H2-type domain-containing protein</fullName>
    </recommendedName>
</protein>
<dbReference type="PANTHER" id="PTHR24379:SF121">
    <property type="entry name" value="C2H2-TYPE DOMAIN-CONTAINING PROTEIN"/>
    <property type="match status" value="1"/>
</dbReference>
<dbReference type="Pfam" id="PF00096">
    <property type="entry name" value="zf-C2H2"/>
    <property type="match status" value="3"/>
</dbReference>
<evidence type="ECO:0000256" key="4">
    <source>
        <dbReference type="ARBA" id="ARBA00022833"/>
    </source>
</evidence>
<evidence type="ECO:0000313" key="8">
    <source>
        <dbReference type="EMBL" id="KAK2851740.1"/>
    </source>
</evidence>
<evidence type="ECO:0000256" key="2">
    <source>
        <dbReference type="ARBA" id="ARBA00022737"/>
    </source>
</evidence>
<keyword evidence="3 5" id="KW-0863">Zinc-finger</keyword>
<evidence type="ECO:0000256" key="3">
    <source>
        <dbReference type="ARBA" id="ARBA00022771"/>
    </source>
</evidence>
<keyword evidence="1" id="KW-0479">Metal-binding</keyword>
<dbReference type="SUPFAM" id="SSF57667">
    <property type="entry name" value="beta-beta-alpha zinc fingers"/>
    <property type="match status" value="2"/>
</dbReference>
<evidence type="ECO:0000256" key="6">
    <source>
        <dbReference type="SAM" id="MobiDB-lite"/>
    </source>
</evidence>
<gene>
    <name evidence="8" type="ORF">Q5P01_008016</name>
</gene>
<dbReference type="Proteomes" id="UP001187415">
    <property type="component" value="Unassembled WGS sequence"/>
</dbReference>
<comment type="caution">
    <text evidence="8">The sequence shown here is derived from an EMBL/GenBank/DDBJ whole genome shotgun (WGS) entry which is preliminary data.</text>
</comment>
<dbReference type="GO" id="GO:0008270">
    <property type="term" value="F:zinc ion binding"/>
    <property type="evidence" value="ECO:0007669"/>
    <property type="project" value="UniProtKB-KW"/>
</dbReference>
<feature type="region of interest" description="Disordered" evidence="6">
    <location>
        <begin position="103"/>
        <end position="146"/>
    </location>
</feature>
<dbReference type="AlphaFoldDB" id="A0AA88SVC9"/>
<name>A0AA88SVC9_CHASR</name>
<keyword evidence="4" id="KW-0862">Zinc</keyword>
<sequence>MAAGDPASERQHRAAQRQRSRLWRSFHFGGGVHGHDSPDFVPSVFTCSKPSRSPKKKTKRFYRGRRKRRHKAKVVTEVKTMPPRADSPVDLQSSVLMVTESELKNEIQTPSDPSEPKDREPLPKEAEGMSSPNKTSPSFKELADNPDLDKINPVVLLKPIVSPTGGFQCEVCNQKVSSLSELVKHKQIHKDEDKSFICEICRKCFTSQADFIEHQRDHTDQPSFSCNMCDRSFTTNCNLKRHKLLHVRDGRKCRMCGVLFCRRHNHVVFKPHVEPVSDSEEESSSVEQQNVDSILMSETSLLKECPLKLVPKTNTTPTSATHTGIFSEIPAPKLLETLTLDRPPPPVPIYPRTSGTCSQFKASLPSYPAAVIQPAPPQHLELPGSLKMFSPQFLTSALLEVKRNYEYILSKPGKAKKVIVKEEQCEVPLISPGDHKVKKERTAYDMEITL</sequence>